<dbReference type="RefSeq" id="WP_330075878.1">
    <property type="nucleotide sequence ID" value="NZ_JAZDQJ010000021.1"/>
</dbReference>
<comment type="function">
    <text evidence="4">Regulatory protein of the TOL plasmid xyl operons. XylS activates the xylXYZLTEGFJQKIH operon required for the degradation of toluene, m-xylene and p-xylene.</text>
</comment>
<dbReference type="PROSITE" id="PS01124">
    <property type="entry name" value="HTH_ARAC_FAMILY_2"/>
    <property type="match status" value="1"/>
</dbReference>
<comment type="caution">
    <text evidence="6">The sequence shown here is derived from an EMBL/GenBank/DDBJ whole genome shotgun (WGS) entry which is preliminary data.</text>
</comment>
<dbReference type="EMBL" id="JAZDQJ010000021">
    <property type="protein sequence ID" value="MEE1935124.1"/>
    <property type="molecule type" value="Genomic_DNA"/>
</dbReference>
<feature type="domain" description="HTH araC/xylS-type" evidence="5">
    <location>
        <begin position="187"/>
        <end position="288"/>
    </location>
</feature>
<sequence>MTIKVLEAHEVNEHRVALPGWQEQYTQMSAGRFHGRLVHAESAAVELYEERMNLRVEQEFHAPADALVFSFDMSDNALYLLDGQTRNAWVTPENYREVAVVLKQPAAWNRSASEFRQLILQPLRSSGCSSFASSLCGVLAEAVQGQVDVDAPGFARQIADGCFQVLDEALQVGGRGRAECHARRVVERVKEVVNDCPQDSFGVLDLAEAAGVSVRHLQQSFMRYADMPPTVWLRNRRLNAARRDLLAADPAQVTVAEVAMRWSFWHLGRFSQSYHGLFGEYPKATLKRG</sequence>
<dbReference type="Gene3D" id="1.10.10.60">
    <property type="entry name" value="Homeodomain-like"/>
    <property type="match status" value="1"/>
</dbReference>
<dbReference type="SMART" id="SM00342">
    <property type="entry name" value="HTH_ARAC"/>
    <property type="match status" value="1"/>
</dbReference>
<dbReference type="SUPFAM" id="SSF46689">
    <property type="entry name" value="Homeodomain-like"/>
    <property type="match status" value="1"/>
</dbReference>
<organism evidence="6 7">
    <name type="scientific">Pseudomonas ulcerans</name>
    <dbReference type="NCBI Taxonomy" id="3115852"/>
    <lineage>
        <taxon>Bacteria</taxon>
        <taxon>Pseudomonadati</taxon>
        <taxon>Pseudomonadota</taxon>
        <taxon>Gammaproteobacteria</taxon>
        <taxon>Pseudomonadales</taxon>
        <taxon>Pseudomonadaceae</taxon>
        <taxon>Pseudomonas</taxon>
    </lineage>
</organism>
<evidence type="ECO:0000256" key="1">
    <source>
        <dbReference type="ARBA" id="ARBA00023015"/>
    </source>
</evidence>
<keyword evidence="1" id="KW-0805">Transcription regulation</keyword>
<keyword evidence="2" id="KW-0238">DNA-binding</keyword>
<evidence type="ECO:0000256" key="2">
    <source>
        <dbReference type="ARBA" id="ARBA00023125"/>
    </source>
</evidence>
<dbReference type="InterPro" id="IPR050204">
    <property type="entry name" value="AraC_XylS_family_regulators"/>
</dbReference>
<dbReference type="InterPro" id="IPR009057">
    <property type="entry name" value="Homeodomain-like_sf"/>
</dbReference>
<protein>
    <submittedName>
        <fullName evidence="6">Helix-turn-helix domain-containing protein</fullName>
    </submittedName>
</protein>
<dbReference type="PANTHER" id="PTHR46796">
    <property type="entry name" value="HTH-TYPE TRANSCRIPTIONAL ACTIVATOR RHAS-RELATED"/>
    <property type="match status" value="1"/>
</dbReference>
<evidence type="ECO:0000259" key="5">
    <source>
        <dbReference type="PROSITE" id="PS01124"/>
    </source>
</evidence>
<dbReference type="Pfam" id="PF12833">
    <property type="entry name" value="HTH_18"/>
    <property type="match status" value="1"/>
</dbReference>
<evidence type="ECO:0000313" key="7">
    <source>
        <dbReference type="Proteomes" id="UP001335100"/>
    </source>
</evidence>
<name>A0ABU7HUB3_9PSED</name>
<evidence type="ECO:0000256" key="3">
    <source>
        <dbReference type="ARBA" id="ARBA00023163"/>
    </source>
</evidence>
<evidence type="ECO:0000313" key="6">
    <source>
        <dbReference type="EMBL" id="MEE1935124.1"/>
    </source>
</evidence>
<dbReference type="Proteomes" id="UP001335100">
    <property type="component" value="Unassembled WGS sequence"/>
</dbReference>
<accession>A0ABU7HUB3</accession>
<dbReference type="InterPro" id="IPR018060">
    <property type="entry name" value="HTH_AraC"/>
</dbReference>
<dbReference type="PANTHER" id="PTHR46796:SF12">
    <property type="entry name" value="HTH-TYPE DNA-BINDING TRANSCRIPTIONAL ACTIVATOR EUTR"/>
    <property type="match status" value="1"/>
</dbReference>
<gene>
    <name evidence="6" type="ORF">V0R50_17985</name>
</gene>
<keyword evidence="3" id="KW-0804">Transcription</keyword>
<keyword evidence="7" id="KW-1185">Reference proteome</keyword>
<proteinExistence type="predicted"/>
<evidence type="ECO:0000256" key="4">
    <source>
        <dbReference type="ARBA" id="ARBA00037345"/>
    </source>
</evidence>
<reference evidence="6 7" key="1">
    <citation type="submission" date="2024-01" db="EMBL/GenBank/DDBJ databases">
        <title>Unpublished Manusciprt.</title>
        <authorList>
            <person name="Duman M."/>
            <person name="Valdes E.G."/>
            <person name="Ajmi N."/>
            <person name="Altun S."/>
            <person name="Saticioglu I.B."/>
        </authorList>
    </citation>
    <scope>NUCLEOTIDE SEQUENCE [LARGE SCALE GENOMIC DNA]</scope>
    <source>
        <strain evidence="6 7">148P</strain>
    </source>
</reference>